<proteinExistence type="predicted"/>
<evidence type="ECO:0000256" key="6">
    <source>
        <dbReference type="SAM" id="Phobius"/>
    </source>
</evidence>
<feature type="region of interest" description="Disordered" evidence="5">
    <location>
        <begin position="76"/>
        <end position="101"/>
    </location>
</feature>
<feature type="transmembrane region" description="Helical" evidence="6">
    <location>
        <begin position="647"/>
        <end position="670"/>
    </location>
</feature>
<comment type="subcellular location">
    <subcellularLocation>
        <location evidence="1">Membrane</location>
        <topology evidence="1">Multi-pass membrane protein</topology>
    </subcellularLocation>
</comment>
<dbReference type="PANTHER" id="PTHR23502:SF26">
    <property type="entry name" value="MAJOR FACILITATOR SUPERFAMILY (MFS) PROFILE DOMAIN-CONTAINING PROTEIN"/>
    <property type="match status" value="1"/>
</dbReference>
<reference evidence="8 9" key="1">
    <citation type="submission" date="2020-03" db="EMBL/GenBank/DDBJ databases">
        <title>Draft Genome Sequence of Cudoniella acicularis.</title>
        <authorList>
            <person name="Buettner E."/>
            <person name="Kellner H."/>
        </authorList>
    </citation>
    <scope>NUCLEOTIDE SEQUENCE [LARGE SCALE GENOMIC DNA]</scope>
    <source>
        <strain evidence="8 9">DSM 108380</strain>
    </source>
</reference>
<dbReference type="InterPro" id="IPR020846">
    <property type="entry name" value="MFS_dom"/>
</dbReference>
<evidence type="ECO:0000313" key="8">
    <source>
        <dbReference type="EMBL" id="KAF4626811.1"/>
    </source>
</evidence>
<dbReference type="PANTHER" id="PTHR23502">
    <property type="entry name" value="MAJOR FACILITATOR SUPERFAMILY"/>
    <property type="match status" value="1"/>
</dbReference>
<feature type="transmembrane region" description="Helical" evidence="6">
    <location>
        <begin position="460"/>
        <end position="485"/>
    </location>
</feature>
<feature type="transmembrane region" description="Helical" evidence="6">
    <location>
        <begin position="289"/>
        <end position="308"/>
    </location>
</feature>
<feature type="transmembrane region" description="Helical" evidence="6">
    <location>
        <begin position="582"/>
        <end position="608"/>
    </location>
</feature>
<feature type="transmembrane region" description="Helical" evidence="6">
    <location>
        <begin position="559"/>
        <end position="576"/>
    </location>
</feature>
<dbReference type="Proteomes" id="UP000566819">
    <property type="component" value="Unassembled WGS sequence"/>
</dbReference>
<dbReference type="AlphaFoldDB" id="A0A8H4RDU9"/>
<sequence>MWRLKNLESESLTLAYGNNPPPFPFPDISVRYSFLGLLTWIIHSHGRYFGTGYRFWKDVLSGRPYLESTHDLKQIGFIPGRNNSQHSRTEEPKGGQDSHLLDVTIERRRSNSTYSVSSFGFDEEVPQPLQDLVDTPQKQPVDRAVATRQQISRQGSFRSLWRSKNKNRNEHRLYESFPRPPSRVLLHLTKVFPEMPQHKQPAYIGKSLPRPPYHVFDTTKKKRTLYMVAIVGVLTPLSTFIYFPALGAILREFHLNAELVLLTITIHMAVQGIATLIWMPLCDYFGRRLTLIATLTIFEGANAGLLFSNGFVSLMLLRAVQALGSAHLSTIGAAVIGDISTGEERGRLIGVFGSLLMFGHVISPVLGGVLVQFFGFRSIFWFQLALGGIALSLVVLYLPETLREIAGNGTIILKPYQQPLFAAIESSPDARFNSNPGTITLKPTITSFIEPLHWLSHMNVLGSILFGAIAFATSVVVISTTALFLESYYRLSTILVGVAFLPSGAGSVLSFFLISYLLEHDYEIFESRYKIEHNIKEDSNLSFKNNSDFPIERARLRNIWWITLLFIGATVGYGFSLSSQHIAIPLLLQFFTAFGATAILLLNGVLIADLCPENSASATAVVNLARFCMGALAVGVMQLIFDRVGAGFTFLIFAMAALAVTPILVLQWMFGVKWRIKERNEGESRTTMDRVKALWEKDLFRRKVARVEQYKGESENQEFLFRWQETIE</sequence>
<name>A0A8H4RDU9_9HELO</name>
<organism evidence="8 9">
    <name type="scientific">Cudoniella acicularis</name>
    <dbReference type="NCBI Taxonomy" id="354080"/>
    <lineage>
        <taxon>Eukaryota</taxon>
        <taxon>Fungi</taxon>
        <taxon>Dikarya</taxon>
        <taxon>Ascomycota</taxon>
        <taxon>Pezizomycotina</taxon>
        <taxon>Leotiomycetes</taxon>
        <taxon>Helotiales</taxon>
        <taxon>Tricladiaceae</taxon>
        <taxon>Cudoniella</taxon>
    </lineage>
</organism>
<keyword evidence="3 6" id="KW-1133">Transmembrane helix</keyword>
<keyword evidence="4 6" id="KW-0472">Membrane</keyword>
<evidence type="ECO:0000313" key="9">
    <source>
        <dbReference type="Proteomes" id="UP000566819"/>
    </source>
</evidence>
<dbReference type="InterPro" id="IPR011701">
    <property type="entry name" value="MFS"/>
</dbReference>
<evidence type="ECO:0000256" key="1">
    <source>
        <dbReference type="ARBA" id="ARBA00004141"/>
    </source>
</evidence>
<feature type="transmembrane region" description="Helical" evidence="6">
    <location>
        <begin position="348"/>
        <end position="374"/>
    </location>
</feature>
<feature type="transmembrane region" description="Helical" evidence="6">
    <location>
        <begin position="620"/>
        <end position="641"/>
    </location>
</feature>
<keyword evidence="2 6" id="KW-0812">Transmembrane</keyword>
<evidence type="ECO:0000259" key="7">
    <source>
        <dbReference type="PROSITE" id="PS50850"/>
    </source>
</evidence>
<dbReference type="SUPFAM" id="SSF103473">
    <property type="entry name" value="MFS general substrate transporter"/>
    <property type="match status" value="1"/>
</dbReference>
<evidence type="ECO:0000256" key="3">
    <source>
        <dbReference type="ARBA" id="ARBA00022989"/>
    </source>
</evidence>
<gene>
    <name evidence="8" type="ORF">G7Y89_g11352</name>
</gene>
<feature type="transmembrane region" description="Helical" evidence="6">
    <location>
        <begin position="380"/>
        <end position="398"/>
    </location>
</feature>
<dbReference type="Pfam" id="PF07690">
    <property type="entry name" value="MFS_1"/>
    <property type="match status" value="1"/>
</dbReference>
<dbReference type="Gene3D" id="1.20.1250.20">
    <property type="entry name" value="MFS general substrate transporter like domains"/>
    <property type="match status" value="1"/>
</dbReference>
<feature type="transmembrane region" description="Helical" evidence="6">
    <location>
        <begin position="225"/>
        <end position="247"/>
    </location>
</feature>
<dbReference type="PROSITE" id="PS50850">
    <property type="entry name" value="MFS"/>
    <property type="match status" value="1"/>
</dbReference>
<dbReference type="GO" id="GO:0022857">
    <property type="term" value="F:transmembrane transporter activity"/>
    <property type="evidence" value="ECO:0007669"/>
    <property type="project" value="InterPro"/>
</dbReference>
<feature type="transmembrane region" description="Helical" evidence="6">
    <location>
        <begin position="491"/>
        <end position="518"/>
    </location>
</feature>
<feature type="transmembrane region" description="Helical" evidence="6">
    <location>
        <begin position="259"/>
        <end position="282"/>
    </location>
</feature>
<feature type="transmembrane region" description="Helical" evidence="6">
    <location>
        <begin position="314"/>
        <end position="336"/>
    </location>
</feature>
<keyword evidence="9" id="KW-1185">Reference proteome</keyword>
<dbReference type="OrthoDB" id="440553at2759"/>
<accession>A0A8H4RDU9</accession>
<dbReference type="EMBL" id="JAAMPI010001081">
    <property type="protein sequence ID" value="KAF4626811.1"/>
    <property type="molecule type" value="Genomic_DNA"/>
</dbReference>
<dbReference type="InterPro" id="IPR036259">
    <property type="entry name" value="MFS_trans_sf"/>
</dbReference>
<protein>
    <recommendedName>
        <fullName evidence="7">Major facilitator superfamily (MFS) profile domain-containing protein</fullName>
    </recommendedName>
</protein>
<feature type="compositionally biased region" description="Basic and acidic residues" evidence="5">
    <location>
        <begin position="87"/>
        <end position="101"/>
    </location>
</feature>
<evidence type="ECO:0000256" key="2">
    <source>
        <dbReference type="ARBA" id="ARBA00022692"/>
    </source>
</evidence>
<feature type="domain" description="Major facilitator superfamily (MFS) profile" evidence="7">
    <location>
        <begin position="224"/>
        <end position="673"/>
    </location>
</feature>
<dbReference type="GO" id="GO:0005886">
    <property type="term" value="C:plasma membrane"/>
    <property type="evidence" value="ECO:0007669"/>
    <property type="project" value="TreeGrafter"/>
</dbReference>
<evidence type="ECO:0000256" key="4">
    <source>
        <dbReference type="ARBA" id="ARBA00023136"/>
    </source>
</evidence>
<comment type="caution">
    <text evidence="8">The sequence shown here is derived from an EMBL/GenBank/DDBJ whole genome shotgun (WGS) entry which is preliminary data.</text>
</comment>
<evidence type="ECO:0000256" key="5">
    <source>
        <dbReference type="SAM" id="MobiDB-lite"/>
    </source>
</evidence>